<accession>A0A2R6X6E3</accession>
<dbReference type="PANTHER" id="PTHR10374">
    <property type="entry name" value="LACTOYLGLUTATHIONE LYASE GLYOXALASE I"/>
    <property type="match status" value="1"/>
</dbReference>
<dbReference type="PROSITE" id="PS00935">
    <property type="entry name" value="GLYOXALASE_I_2"/>
    <property type="match status" value="1"/>
</dbReference>
<dbReference type="NCBIfam" id="TIGR00068">
    <property type="entry name" value="glyox_I"/>
    <property type="match status" value="1"/>
</dbReference>
<feature type="binding site" evidence="10">
    <location>
        <position position="165"/>
    </location>
    <ligand>
        <name>substrate</name>
        <note>ligand shared between dimeric partners</note>
    </ligand>
</feature>
<dbReference type="Proteomes" id="UP000244005">
    <property type="component" value="Unassembled WGS sequence"/>
</dbReference>
<evidence type="ECO:0000256" key="10">
    <source>
        <dbReference type="PIRSR" id="PIRSR604361-2"/>
    </source>
</evidence>
<comment type="function">
    <text evidence="12">Catalyzes the conversion of hemimercaptal, formed from methylglyoxal and glutathione, to S-lactoylglutathione.</text>
</comment>
<feature type="binding site" evidence="10">
    <location>
        <position position="189"/>
    </location>
    <ligand>
        <name>substrate</name>
        <note>ligand shared between dimeric partners</note>
    </ligand>
</feature>
<feature type="binding site" evidence="10">
    <location>
        <position position="185"/>
    </location>
    <ligand>
        <name>substrate</name>
        <note>ligand shared between dimeric partners</note>
    </ligand>
</feature>
<evidence type="ECO:0000256" key="11">
    <source>
        <dbReference type="PIRSR" id="PIRSR604361-3"/>
    </source>
</evidence>
<protein>
    <recommendedName>
        <fullName evidence="4 12">Lactoylglutathione lyase</fullName>
        <ecNumber evidence="3 12">4.4.1.5</ecNumber>
    </recommendedName>
    <alternativeName>
        <fullName evidence="12">Glyoxalase I</fullName>
    </alternativeName>
</protein>
<dbReference type="OrthoDB" id="16820at2759"/>
<organism evidence="14 15">
    <name type="scientific">Marchantia polymorpha</name>
    <name type="common">Common liverwort</name>
    <name type="synonym">Marchantia aquatica</name>
    <dbReference type="NCBI Taxonomy" id="3197"/>
    <lineage>
        <taxon>Eukaryota</taxon>
        <taxon>Viridiplantae</taxon>
        <taxon>Streptophyta</taxon>
        <taxon>Embryophyta</taxon>
        <taxon>Marchantiophyta</taxon>
        <taxon>Marchantiopsida</taxon>
        <taxon>Marchantiidae</taxon>
        <taxon>Marchantiales</taxon>
        <taxon>Marchantiaceae</taxon>
        <taxon>Marchantia</taxon>
    </lineage>
</organism>
<dbReference type="CDD" id="cd07233">
    <property type="entry name" value="GlxI_Zn"/>
    <property type="match status" value="1"/>
</dbReference>
<dbReference type="GO" id="GO:0004462">
    <property type="term" value="F:lactoylglutathione lyase activity"/>
    <property type="evidence" value="ECO:0007669"/>
    <property type="project" value="UniProtKB-UniRule"/>
</dbReference>
<reference evidence="15" key="1">
    <citation type="journal article" date="2017" name="Cell">
        <title>Insights into land plant evolution garnered from the Marchantia polymorpha genome.</title>
        <authorList>
            <person name="Bowman J.L."/>
            <person name="Kohchi T."/>
            <person name="Yamato K.T."/>
            <person name="Jenkins J."/>
            <person name="Shu S."/>
            <person name="Ishizaki K."/>
            <person name="Yamaoka S."/>
            <person name="Nishihama R."/>
            <person name="Nakamura Y."/>
            <person name="Berger F."/>
            <person name="Adam C."/>
            <person name="Aki S.S."/>
            <person name="Althoff F."/>
            <person name="Araki T."/>
            <person name="Arteaga-Vazquez M.A."/>
            <person name="Balasubrmanian S."/>
            <person name="Barry K."/>
            <person name="Bauer D."/>
            <person name="Boehm C.R."/>
            <person name="Briginshaw L."/>
            <person name="Caballero-Perez J."/>
            <person name="Catarino B."/>
            <person name="Chen F."/>
            <person name="Chiyoda S."/>
            <person name="Chovatia M."/>
            <person name="Davies K.M."/>
            <person name="Delmans M."/>
            <person name="Demura T."/>
            <person name="Dierschke T."/>
            <person name="Dolan L."/>
            <person name="Dorantes-Acosta A.E."/>
            <person name="Eklund D.M."/>
            <person name="Florent S.N."/>
            <person name="Flores-Sandoval E."/>
            <person name="Fujiyama A."/>
            <person name="Fukuzawa H."/>
            <person name="Galik B."/>
            <person name="Grimanelli D."/>
            <person name="Grimwood J."/>
            <person name="Grossniklaus U."/>
            <person name="Hamada T."/>
            <person name="Haseloff J."/>
            <person name="Hetherington A.J."/>
            <person name="Higo A."/>
            <person name="Hirakawa Y."/>
            <person name="Hundley H.N."/>
            <person name="Ikeda Y."/>
            <person name="Inoue K."/>
            <person name="Inoue S.I."/>
            <person name="Ishida S."/>
            <person name="Jia Q."/>
            <person name="Kakita M."/>
            <person name="Kanazawa T."/>
            <person name="Kawai Y."/>
            <person name="Kawashima T."/>
            <person name="Kennedy M."/>
            <person name="Kinose K."/>
            <person name="Kinoshita T."/>
            <person name="Kohara Y."/>
            <person name="Koide E."/>
            <person name="Komatsu K."/>
            <person name="Kopischke S."/>
            <person name="Kubo M."/>
            <person name="Kyozuka J."/>
            <person name="Lagercrantz U."/>
            <person name="Lin S.S."/>
            <person name="Lindquist E."/>
            <person name="Lipzen A.M."/>
            <person name="Lu C.W."/>
            <person name="De Luna E."/>
            <person name="Martienssen R.A."/>
            <person name="Minamino N."/>
            <person name="Mizutani M."/>
            <person name="Mizutani M."/>
            <person name="Mochizuki N."/>
            <person name="Monte I."/>
            <person name="Mosher R."/>
            <person name="Nagasaki H."/>
            <person name="Nakagami H."/>
            <person name="Naramoto S."/>
            <person name="Nishitani K."/>
            <person name="Ohtani M."/>
            <person name="Okamoto T."/>
            <person name="Okumura M."/>
            <person name="Phillips J."/>
            <person name="Pollak B."/>
            <person name="Reinders A."/>
            <person name="Rovekamp M."/>
            <person name="Sano R."/>
            <person name="Sawa S."/>
            <person name="Schmid M.W."/>
            <person name="Shirakawa M."/>
            <person name="Solano R."/>
            <person name="Spunde A."/>
            <person name="Suetsugu N."/>
            <person name="Sugano S."/>
            <person name="Sugiyama A."/>
            <person name="Sun R."/>
            <person name="Suzuki Y."/>
            <person name="Takenaka M."/>
            <person name="Takezawa D."/>
            <person name="Tomogane H."/>
            <person name="Tsuzuki M."/>
            <person name="Ueda T."/>
            <person name="Umeda M."/>
            <person name="Ward J.M."/>
            <person name="Watanabe Y."/>
            <person name="Yazaki K."/>
            <person name="Yokoyama R."/>
            <person name="Yoshitake Y."/>
            <person name="Yotsui I."/>
            <person name="Zachgo S."/>
            <person name="Schmutz J."/>
        </authorList>
    </citation>
    <scope>NUCLEOTIDE SEQUENCE [LARGE SCALE GENOMIC DNA]</scope>
    <source>
        <strain evidence="15">Tak-1</strain>
    </source>
</reference>
<dbReference type="Gramene" id="Mp1g15780.1">
    <property type="protein sequence ID" value="Mp1g15780.1.cds"/>
    <property type="gene ID" value="Mp1g15780"/>
</dbReference>
<dbReference type="InterPro" id="IPR037523">
    <property type="entry name" value="VOC_core"/>
</dbReference>
<proteinExistence type="inferred from homology"/>
<dbReference type="SUPFAM" id="SSF54593">
    <property type="entry name" value="Glyoxalase/Bleomycin resistance protein/Dihydroxybiphenyl dioxygenase"/>
    <property type="match status" value="1"/>
</dbReference>
<evidence type="ECO:0000256" key="9">
    <source>
        <dbReference type="PIRSR" id="PIRSR604361-1"/>
    </source>
</evidence>
<evidence type="ECO:0000256" key="7">
    <source>
        <dbReference type="ARBA" id="ARBA00023239"/>
    </source>
</evidence>
<keyword evidence="7 12" id="KW-0456">Lyase</keyword>
<dbReference type="AlphaFoldDB" id="A0A2R6X6E3"/>
<dbReference type="EMBL" id="KZ772705">
    <property type="protein sequence ID" value="PTQ41674.1"/>
    <property type="molecule type" value="Genomic_DNA"/>
</dbReference>
<evidence type="ECO:0000256" key="5">
    <source>
        <dbReference type="ARBA" id="ARBA00022723"/>
    </source>
</evidence>
<gene>
    <name evidence="14" type="ORF">MARPO_0033s0083</name>
</gene>
<feature type="binding site" evidence="11">
    <location>
        <position position="95"/>
    </location>
    <ligand>
        <name>Zn(2+)</name>
        <dbReference type="ChEBI" id="CHEBI:29105"/>
        <note>ligand shared between dimeric partners</note>
    </ligand>
</feature>
<sequence>MMMSVVAAIVRSGPIYLRSASVSCARSSFFRNLQLKRRCTRVSSPGRHQHTSPLRVTSKFQTFATMSSEINESAAKNPGLCESPDEATKGYFIQQTMYRIKDPKVSLDFYTRILGMTLLKKLDFPEMKFSLYFVGYEDPASIPTDPAERMAYTFSSKATLELTHNWGTESDENFKGHHNGNSEPRGYGHIGITVDDTYKACERFEKMGVKFVKKPDDGKMKGLAFIQDPDGYWIEIFDVKKMKSSFS</sequence>
<evidence type="ECO:0000256" key="3">
    <source>
        <dbReference type="ARBA" id="ARBA00012081"/>
    </source>
</evidence>
<evidence type="ECO:0000313" key="15">
    <source>
        <dbReference type="Proteomes" id="UP000244005"/>
    </source>
</evidence>
<feature type="binding site" evidence="10">
    <location>
        <position position="99"/>
    </location>
    <ligand>
        <name>substrate</name>
        <note>ligand shared between dimeric partners</note>
    </ligand>
</feature>
<evidence type="ECO:0000256" key="4">
    <source>
        <dbReference type="ARBA" id="ARBA00018701"/>
    </source>
</evidence>
<comment type="cofactor">
    <cofactor evidence="11">
        <name>Zn(2+)</name>
        <dbReference type="ChEBI" id="CHEBI:29105"/>
    </cofactor>
    <text evidence="11">Binds 1 zinc ion per subunit. In the homodimer, two zinc ions are bound between subunits.</text>
</comment>
<evidence type="ECO:0000256" key="2">
    <source>
        <dbReference type="ARBA" id="ARBA00010363"/>
    </source>
</evidence>
<keyword evidence="5 11" id="KW-0479">Metal-binding</keyword>
<comment type="pathway">
    <text evidence="1 12">Secondary metabolite metabolism; methylglyoxal degradation; (R)-lactate from methylglyoxal: step 1/2.</text>
</comment>
<dbReference type="PANTHER" id="PTHR10374:SF30">
    <property type="entry name" value="LACTOYLGLUTATHIONE LYASE"/>
    <property type="match status" value="1"/>
</dbReference>
<feature type="domain" description="VOC" evidence="13">
    <location>
        <begin position="92"/>
        <end position="239"/>
    </location>
</feature>
<name>A0A2R6X6E3_MARPO</name>
<feature type="binding site" evidence="11">
    <location>
        <position position="235"/>
    </location>
    <ligand>
        <name>Zn(2+)</name>
        <dbReference type="ChEBI" id="CHEBI:29105"/>
        <note>ligand shared between dimeric partners</note>
    </ligand>
</feature>
<dbReference type="UniPathway" id="UPA00619">
    <property type="reaction ID" value="UER00675"/>
</dbReference>
<keyword evidence="15" id="KW-1185">Reference proteome</keyword>
<feature type="binding site" evidence="10">
    <location>
        <position position="95"/>
    </location>
    <ligand>
        <name>substrate</name>
        <note>ligand shared between dimeric partners</note>
    </ligand>
</feature>
<evidence type="ECO:0000256" key="8">
    <source>
        <dbReference type="ARBA" id="ARBA00048273"/>
    </source>
</evidence>
<dbReference type="Gene3D" id="3.10.180.10">
    <property type="entry name" value="2,3-Dihydroxybiphenyl 1,2-Dioxygenase, domain 1"/>
    <property type="match status" value="1"/>
</dbReference>
<dbReference type="InterPro" id="IPR004361">
    <property type="entry name" value="Glyoxalase_1"/>
</dbReference>
<feature type="active site" description="Proton donor/acceptor" evidence="9">
    <location>
        <position position="235"/>
    </location>
</feature>
<comment type="similarity">
    <text evidence="2 12">Belongs to the glyoxalase I family.</text>
</comment>
<dbReference type="PROSITE" id="PS00934">
    <property type="entry name" value="GLYOXALASE_I_1"/>
    <property type="match status" value="1"/>
</dbReference>
<evidence type="ECO:0000256" key="12">
    <source>
        <dbReference type="RuleBase" id="RU361179"/>
    </source>
</evidence>
<feature type="binding site" evidence="11">
    <location>
        <position position="189"/>
    </location>
    <ligand>
        <name>Zn(2+)</name>
        <dbReference type="ChEBI" id="CHEBI:29105"/>
        <note>ligand shared between dimeric partners</note>
    </ligand>
</feature>
<evidence type="ECO:0000259" key="13">
    <source>
        <dbReference type="PROSITE" id="PS51819"/>
    </source>
</evidence>
<keyword evidence="6 11" id="KW-0862">Zinc</keyword>
<evidence type="ECO:0000256" key="1">
    <source>
        <dbReference type="ARBA" id="ARBA00005008"/>
    </source>
</evidence>
<evidence type="ECO:0000313" key="14">
    <source>
        <dbReference type="EMBL" id="PTQ41674.1"/>
    </source>
</evidence>
<feature type="binding site" evidence="10">
    <location>
        <begin position="219"/>
        <end position="220"/>
    </location>
    <ligand>
        <name>substrate</name>
        <note>ligand shared between dimeric partners</note>
    </ligand>
</feature>
<dbReference type="GO" id="GO:0046872">
    <property type="term" value="F:metal ion binding"/>
    <property type="evidence" value="ECO:0007669"/>
    <property type="project" value="UniProtKB-UniRule"/>
</dbReference>
<dbReference type="PROSITE" id="PS51819">
    <property type="entry name" value="VOC"/>
    <property type="match status" value="1"/>
</dbReference>
<dbReference type="InterPro" id="IPR029068">
    <property type="entry name" value="Glyas_Bleomycin-R_OHBP_Dase"/>
</dbReference>
<dbReference type="InterPro" id="IPR004360">
    <property type="entry name" value="Glyas_Fos-R_dOase_dom"/>
</dbReference>
<evidence type="ECO:0000256" key="6">
    <source>
        <dbReference type="ARBA" id="ARBA00022833"/>
    </source>
</evidence>
<dbReference type="EC" id="4.4.1.5" evidence="3 12"/>
<dbReference type="Pfam" id="PF00903">
    <property type="entry name" value="Glyoxalase"/>
    <property type="match status" value="1"/>
</dbReference>
<comment type="catalytic activity">
    <reaction evidence="8 12">
        <text>(R)-S-lactoylglutathione = methylglyoxal + glutathione</text>
        <dbReference type="Rhea" id="RHEA:19069"/>
        <dbReference type="ChEBI" id="CHEBI:17158"/>
        <dbReference type="ChEBI" id="CHEBI:57474"/>
        <dbReference type="ChEBI" id="CHEBI:57925"/>
        <dbReference type="EC" id="4.4.1.5"/>
    </reaction>
</comment>
<dbReference type="InterPro" id="IPR018146">
    <property type="entry name" value="Glyoxalase_1_CS"/>
</dbReference>
<feature type="binding site" evidence="11">
    <location>
        <position position="161"/>
    </location>
    <ligand>
        <name>Zn(2+)</name>
        <dbReference type="ChEBI" id="CHEBI:29105"/>
        <note>ligand shared between dimeric partners</note>
    </ligand>
</feature>